<dbReference type="InterPro" id="IPR036397">
    <property type="entry name" value="RNaseH_sf"/>
</dbReference>
<feature type="transmembrane region" description="Helical" evidence="1">
    <location>
        <begin position="232"/>
        <end position="251"/>
    </location>
</feature>
<organism evidence="3 4">
    <name type="scientific">Araneus ventricosus</name>
    <name type="common">Orbweaver spider</name>
    <name type="synonym">Epeira ventricosa</name>
    <dbReference type="NCBI Taxonomy" id="182803"/>
    <lineage>
        <taxon>Eukaryota</taxon>
        <taxon>Metazoa</taxon>
        <taxon>Ecdysozoa</taxon>
        <taxon>Arthropoda</taxon>
        <taxon>Chelicerata</taxon>
        <taxon>Arachnida</taxon>
        <taxon>Araneae</taxon>
        <taxon>Araneomorphae</taxon>
        <taxon>Entelegynae</taxon>
        <taxon>Araneoidea</taxon>
        <taxon>Araneidae</taxon>
        <taxon>Araneus</taxon>
    </lineage>
</organism>
<dbReference type="PROSITE" id="PS50879">
    <property type="entry name" value="RNASE_H_1"/>
    <property type="match status" value="1"/>
</dbReference>
<feature type="domain" description="RNase H type-1" evidence="2">
    <location>
        <begin position="1"/>
        <end position="32"/>
    </location>
</feature>
<keyword evidence="4" id="KW-1185">Reference proteome</keyword>
<evidence type="ECO:0000313" key="4">
    <source>
        <dbReference type="Proteomes" id="UP000499080"/>
    </source>
</evidence>
<feature type="transmembrane region" description="Helical" evidence="1">
    <location>
        <begin position="197"/>
        <end position="226"/>
    </location>
</feature>
<dbReference type="SUPFAM" id="SSF53098">
    <property type="entry name" value="Ribonuclease H-like"/>
    <property type="match status" value="1"/>
</dbReference>
<comment type="caution">
    <text evidence="3">The sequence shown here is derived from an EMBL/GenBank/DDBJ whole genome shotgun (WGS) entry which is preliminary data.</text>
</comment>
<dbReference type="GO" id="GO:0004523">
    <property type="term" value="F:RNA-DNA hybrid ribonuclease activity"/>
    <property type="evidence" value="ECO:0007669"/>
    <property type="project" value="InterPro"/>
</dbReference>
<sequence length="309" mass="35476">MATRNLQLFWVRAHVGVIGNEAADRYAKEATARPAVDMELLKTASEFQREARSELLSLWQTRWVQSETGRQTAKFFPLVDLVPKLYNSHIMQIITGHGRFPHYFKRFNISDNDTCRCGSFGDANHYITDCRYTTDLRSRLRFDRDYPPSLFEAVTNLPVLNDLMARVAGLLPNLYKKKASVSHCPMLHASSVYQKKIVLHLLLVAFCCIYCSLNFVIFDISCYFLWFSFQDWFLDALCFLYVSSFLEFRIFGDLIKVEELHGPQGSVGDVGCPEGLALFYGPVGSVWEWPSEGRRRTEDDDYGHVTVST</sequence>
<keyword evidence="1" id="KW-1133">Transmembrane helix</keyword>
<evidence type="ECO:0000259" key="2">
    <source>
        <dbReference type="PROSITE" id="PS50879"/>
    </source>
</evidence>
<dbReference type="InterPro" id="IPR002156">
    <property type="entry name" value="RNaseH_domain"/>
</dbReference>
<dbReference type="InterPro" id="IPR012337">
    <property type="entry name" value="RNaseH-like_sf"/>
</dbReference>
<accession>A0A4Y2C0F4</accession>
<evidence type="ECO:0000256" key="1">
    <source>
        <dbReference type="SAM" id="Phobius"/>
    </source>
</evidence>
<dbReference type="GO" id="GO:0003676">
    <property type="term" value="F:nucleic acid binding"/>
    <property type="evidence" value="ECO:0007669"/>
    <property type="project" value="InterPro"/>
</dbReference>
<evidence type="ECO:0000313" key="3">
    <source>
        <dbReference type="EMBL" id="GBL97237.1"/>
    </source>
</evidence>
<dbReference type="OrthoDB" id="6515318at2759"/>
<dbReference type="EMBL" id="BGPR01000128">
    <property type="protein sequence ID" value="GBL97237.1"/>
    <property type="molecule type" value="Genomic_DNA"/>
</dbReference>
<protein>
    <recommendedName>
        <fullName evidence="2">RNase H type-1 domain-containing protein</fullName>
    </recommendedName>
</protein>
<name>A0A4Y2C0F4_ARAVE</name>
<dbReference type="Gene3D" id="3.30.420.10">
    <property type="entry name" value="Ribonuclease H-like superfamily/Ribonuclease H"/>
    <property type="match status" value="1"/>
</dbReference>
<proteinExistence type="predicted"/>
<dbReference type="Proteomes" id="UP000499080">
    <property type="component" value="Unassembled WGS sequence"/>
</dbReference>
<gene>
    <name evidence="3" type="ORF">AVEN_84942_1</name>
</gene>
<keyword evidence="1" id="KW-0812">Transmembrane</keyword>
<dbReference type="AlphaFoldDB" id="A0A4Y2C0F4"/>
<keyword evidence="1" id="KW-0472">Membrane</keyword>
<reference evidence="3 4" key="1">
    <citation type="journal article" date="2019" name="Sci. Rep.">
        <title>Orb-weaving spider Araneus ventricosus genome elucidates the spidroin gene catalogue.</title>
        <authorList>
            <person name="Kono N."/>
            <person name="Nakamura H."/>
            <person name="Ohtoshi R."/>
            <person name="Moran D.A.P."/>
            <person name="Shinohara A."/>
            <person name="Yoshida Y."/>
            <person name="Fujiwara M."/>
            <person name="Mori M."/>
            <person name="Tomita M."/>
            <person name="Arakawa K."/>
        </authorList>
    </citation>
    <scope>NUCLEOTIDE SEQUENCE [LARGE SCALE GENOMIC DNA]</scope>
</reference>